<sequence length="22" mass="2476">MIDEACVVLTISLQQRLSPTEE</sequence>
<evidence type="ECO:0000313" key="1">
    <source>
        <dbReference type="EMBL" id="MBX41581.1"/>
    </source>
</evidence>
<accession>A0A2P2NGH3</accession>
<proteinExistence type="predicted"/>
<dbReference type="EMBL" id="GGEC01061097">
    <property type="protein sequence ID" value="MBX41581.1"/>
    <property type="molecule type" value="Transcribed_RNA"/>
</dbReference>
<organism evidence="1">
    <name type="scientific">Rhizophora mucronata</name>
    <name type="common">Asiatic mangrove</name>
    <dbReference type="NCBI Taxonomy" id="61149"/>
    <lineage>
        <taxon>Eukaryota</taxon>
        <taxon>Viridiplantae</taxon>
        <taxon>Streptophyta</taxon>
        <taxon>Embryophyta</taxon>
        <taxon>Tracheophyta</taxon>
        <taxon>Spermatophyta</taxon>
        <taxon>Magnoliopsida</taxon>
        <taxon>eudicotyledons</taxon>
        <taxon>Gunneridae</taxon>
        <taxon>Pentapetalae</taxon>
        <taxon>rosids</taxon>
        <taxon>fabids</taxon>
        <taxon>Malpighiales</taxon>
        <taxon>Rhizophoraceae</taxon>
        <taxon>Rhizophora</taxon>
    </lineage>
</organism>
<name>A0A2P2NGH3_RHIMU</name>
<dbReference type="AlphaFoldDB" id="A0A2P2NGH3"/>
<reference evidence="1" key="1">
    <citation type="submission" date="2018-02" db="EMBL/GenBank/DDBJ databases">
        <title>Rhizophora mucronata_Transcriptome.</title>
        <authorList>
            <person name="Meera S.P."/>
            <person name="Sreeshan A."/>
            <person name="Augustine A."/>
        </authorList>
    </citation>
    <scope>NUCLEOTIDE SEQUENCE</scope>
    <source>
        <tissue evidence="1">Leaf</tissue>
    </source>
</reference>
<protein>
    <submittedName>
        <fullName evidence="1">Uncharacterized protein</fullName>
    </submittedName>
</protein>